<sequence length="249" mass="25319">MSQDLPIPRQEERSADPAVVEWGESSSMPPPAGRLGRGMSGLRRDPRLPVLLAGLGALAAVASLVGEWSVMTIPNAGPEGDTAVEVPGGVAEVGGFGVAYLVALVALSCAVALALRGTRPVRPNARVAGSALAVATLAILAATVATLDNAGRRALIYAPDDGFQVEQGRGLVAAFVTCVLLVAALLVGPRDTVSAEPGDDADAPEPDVAELRAAPRRRATSDRPADGLPPPADITVAPAVPFARGEPPR</sequence>
<proteinExistence type="predicted"/>
<name>A0A1C6RZ06_9ACTN</name>
<keyword evidence="4" id="KW-1185">Reference proteome</keyword>
<dbReference type="RefSeq" id="WP_091081165.1">
    <property type="nucleotide sequence ID" value="NZ_FMHT01000003.1"/>
</dbReference>
<feature type="transmembrane region" description="Helical" evidence="2">
    <location>
        <begin position="48"/>
        <end position="73"/>
    </location>
</feature>
<organism evidence="3 4">
    <name type="scientific">Micromonospora nigra</name>
    <dbReference type="NCBI Taxonomy" id="145857"/>
    <lineage>
        <taxon>Bacteria</taxon>
        <taxon>Bacillati</taxon>
        <taxon>Actinomycetota</taxon>
        <taxon>Actinomycetes</taxon>
        <taxon>Micromonosporales</taxon>
        <taxon>Micromonosporaceae</taxon>
        <taxon>Micromonospora</taxon>
    </lineage>
</organism>
<feature type="region of interest" description="Disordered" evidence="1">
    <location>
        <begin position="1"/>
        <end position="33"/>
    </location>
</feature>
<feature type="compositionally biased region" description="Acidic residues" evidence="1">
    <location>
        <begin position="197"/>
        <end position="208"/>
    </location>
</feature>
<dbReference type="OrthoDB" id="3405913at2"/>
<feature type="transmembrane region" description="Helical" evidence="2">
    <location>
        <begin position="127"/>
        <end position="147"/>
    </location>
</feature>
<feature type="transmembrane region" description="Helical" evidence="2">
    <location>
        <begin position="167"/>
        <end position="187"/>
    </location>
</feature>
<evidence type="ECO:0008006" key="5">
    <source>
        <dbReference type="Google" id="ProtNLM"/>
    </source>
</evidence>
<keyword evidence="2" id="KW-0472">Membrane</keyword>
<dbReference type="EMBL" id="FMHT01000003">
    <property type="protein sequence ID" value="SCL22382.1"/>
    <property type="molecule type" value="Genomic_DNA"/>
</dbReference>
<reference evidence="3 4" key="1">
    <citation type="submission" date="2016-06" db="EMBL/GenBank/DDBJ databases">
        <authorList>
            <person name="Kjaerup R.B."/>
            <person name="Dalgaard T.S."/>
            <person name="Juul-Madsen H.R."/>
        </authorList>
    </citation>
    <scope>NUCLEOTIDE SEQUENCE [LARGE SCALE GENOMIC DNA]</scope>
    <source>
        <strain evidence="3 4">DSM 43818</strain>
    </source>
</reference>
<dbReference type="Proteomes" id="UP000199699">
    <property type="component" value="Unassembled WGS sequence"/>
</dbReference>
<feature type="region of interest" description="Disordered" evidence="1">
    <location>
        <begin position="194"/>
        <end position="249"/>
    </location>
</feature>
<keyword evidence="2" id="KW-0812">Transmembrane</keyword>
<keyword evidence="2" id="KW-1133">Transmembrane helix</keyword>
<gene>
    <name evidence="3" type="ORF">GA0070616_2526</name>
</gene>
<accession>A0A1C6RZ06</accession>
<evidence type="ECO:0000313" key="4">
    <source>
        <dbReference type="Proteomes" id="UP000199699"/>
    </source>
</evidence>
<evidence type="ECO:0000256" key="1">
    <source>
        <dbReference type="SAM" id="MobiDB-lite"/>
    </source>
</evidence>
<evidence type="ECO:0000256" key="2">
    <source>
        <dbReference type="SAM" id="Phobius"/>
    </source>
</evidence>
<feature type="transmembrane region" description="Helical" evidence="2">
    <location>
        <begin position="93"/>
        <end position="115"/>
    </location>
</feature>
<dbReference type="AlphaFoldDB" id="A0A1C6RZ06"/>
<evidence type="ECO:0000313" key="3">
    <source>
        <dbReference type="EMBL" id="SCL22382.1"/>
    </source>
</evidence>
<dbReference type="STRING" id="145857.GA0070616_2526"/>
<protein>
    <recommendedName>
        <fullName evidence="5">Tryptophan-associated transmembrane protein (Trp_oprn_chp)</fullName>
    </recommendedName>
</protein>